<evidence type="ECO:0000256" key="1">
    <source>
        <dbReference type="SAM" id="Phobius"/>
    </source>
</evidence>
<sequence length="157" mass="17905">MTDLNEYECEMLDAVLEAFGIPDSLTRRQLLELFDQDEAMAFAMVQALHREGLVAESGKHGDYELPEKLILKPKGEKFLKEGGFVGRYRQEQQKPVVAGGTLAKLQQQNMRLQNEKLSGESQVRDLRKAVNNLQTRQYIWFVLIIVALIAGYLLGHR</sequence>
<keyword evidence="1" id="KW-0472">Membrane</keyword>
<evidence type="ECO:0000313" key="3">
    <source>
        <dbReference type="Proteomes" id="UP000215002"/>
    </source>
</evidence>
<dbReference type="AlphaFoldDB" id="A0A223NUD2"/>
<dbReference type="Proteomes" id="UP000215002">
    <property type="component" value="Chromosome"/>
</dbReference>
<evidence type="ECO:0000313" key="2">
    <source>
        <dbReference type="EMBL" id="ASU33121.1"/>
    </source>
</evidence>
<protein>
    <submittedName>
        <fullName evidence="2">Uncharacterized protein</fullName>
    </submittedName>
</protein>
<name>A0A223NUD2_9SPHI</name>
<feature type="transmembrane region" description="Helical" evidence="1">
    <location>
        <begin position="138"/>
        <end position="155"/>
    </location>
</feature>
<gene>
    <name evidence="2" type="ORF">MuYL_1221</name>
</gene>
<accession>A0A223NUD2</accession>
<dbReference type="OrthoDB" id="794630at2"/>
<organism evidence="2 3">
    <name type="scientific">Mucilaginibacter xinganensis</name>
    <dbReference type="NCBI Taxonomy" id="1234841"/>
    <lineage>
        <taxon>Bacteria</taxon>
        <taxon>Pseudomonadati</taxon>
        <taxon>Bacteroidota</taxon>
        <taxon>Sphingobacteriia</taxon>
        <taxon>Sphingobacteriales</taxon>
        <taxon>Sphingobacteriaceae</taxon>
        <taxon>Mucilaginibacter</taxon>
    </lineage>
</organism>
<dbReference type="EMBL" id="CP022743">
    <property type="protein sequence ID" value="ASU33121.1"/>
    <property type="molecule type" value="Genomic_DNA"/>
</dbReference>
<reference evidence="2 3" key="1">
    <citation type="submission" date="2017-08" db="EMBL/GenBank/DDBJ databases">
        <title>Complete genome sequence of Mucilaginibacter sp. strain BJC16-A31.</title>
        <authorList>
            <consortium name="Henan University of Science and Technology"/>
            <person name="You X."/>
        </authorList>
    </citation>
    <scope>NUCLEOTIDE SEQUENCE [LARGE SCALE GENOMIC DNA]</scope>
    <source>
        <strain evidence="2 3">BJC16-A31</strain>
    </source>
</reference>
<proteinExistence type="predicted"/>
<dbReference type="RefSeq" id="WP_094569622.1">
    <property type="nucleotide sequence ID" value="NZ_CP022743.1"/>
</dbReference>
<keyword evidence="1" id="KW-0812">Transmembrane</keyword>
<keyword evidence="1" id="KW-1133">Transmembrane helix</keyword>
<keyword evidence="3" id="KW-1185">Reference proteome</keyword>
<dbReference type="KEGG" id="muc:MuYL_1221"/>